<feature type="compositionally biased region" description="Basic residues" evidence="1">
    <location>
        <begin position="49"/>
        <end position="59"/>
    </location>
</feature>
<dbReference type="EMBL" id="MN740481">
    <property type="protein sequence ID" value="QHU29157.1"/>
    <property type="molecule type" value="Genomic_DNA"/>
</dbReference>
<evidence type="ECO:0000256" key="1">
    <source>
        <dbReference type="SAM" id="MobiDB-lite"/>
    </source>
</evidence>
<proteinExistence type="predicted"/>
<organism evidence="2">
    <name type="scientific">viral metagenome</name>
    <dbReference type="NCBI Taxonomy" id="1070528"/>
    <lineage>
        <taxon>unclassified sequences</taxon>
        <taxon>metagenomes</taxon>
        <taxon>organismal metagenomes</taxon>
    </lineage>
</organism>
<protein>
    <submittedName>
        <fullName evidence="2">Uncharacterized protein</fullName>
    </submittedName>
</protein>
<sequence>MPVKKPKQPSSRKKTGGVNLAPLLSAALLAFVKVGLDDIKKKKGDRATKSRSRTQTRTK</sequence>
<reference evidence="2" key="1">
    <citation type="journal article" date="2020" name="Nature">
        <title>Giant virus diversity and host interactions through global metagenomics.</title>
        <authorList>
            <person name="Schulz F."/>
            <person name="Roux S."/>
            <person name="Paez-Espino D."/>
            <person name="Jungbluth S."/>
            <person name="Walsh D.A."/>
            <person name="Denef V.J."/>
            <person name="McMahon K.D."/>
            <person name="Konstantinidis K.T."/>
            <person name="Eloe-Fadrosh E.A."/>
            <person name="Kyrpides N.C."/>
            <person name="Woyke T."/>
        </authorList>
    </citation>
    <scope>NUCLEOTIDE SEQUENCE</scope>
    <source>
        <strain evidence="2">GVMAG-M-3300027804-47</strain>
    </source>
</reference>
<feature type="region of interest" description="Disordered" evidence="1">
    <location>
        <begin position="40"/>
        <end position="59"/>
    </location>
</feature>
<name>A0A6C0LFB9_9ZZZZ</name>
<accession>A0A6C0LFB9</accession>
<dbReference type="AlphaFoldDB" id="A0A6C0LFB9"/>
<evidence type="ECO:0000313" key="2">
    <source>
        <dbReference type="EMBL" id="QHU29157.1"/>
    </source>
</evidence>